<gene>
    <name evidence="2" type="ordered locus">Oter_4412</name>
</gene>
<organism evidence="2 3">
    <name type="scientific">Opitutus terrae (strain DSM 11246 / JCM 15787 / PB90-1)</name>
    <dbReference type="NCBI Taxonomy" id="452637"/>
    <lineage>
        <taxon>Bacteria</taxon>
        <taxon>Pseudomonadati</taxon>
        <taxon>Verrucomicrobiota</taxon>
        <taxon>Opitutia</taxon>
        <taxon>Opitutales</taxon>
        <taxon>Opitutaceae</taxon>
        <taxon>Opitutus</taxon>
    </lineage>
</organism>
<evidence type="ECO:0000256" key="1">
    <source>
        <dbReference type="SAM" id="SignalP"/>
    </source>
</evidence>
<feature type="chain" id="PRO_5002774873" description="Secreted protein" evidence="1">
    <location>
        <begin position="18"/>
        <end position="146"/>
    </location>
</feature>
<reference evidence="2 3" key="1">
    <citation type="journal article" date="2011" name="J. Bacteriol.">
        <title>Genome sequence of the verrucomicrobium Opitutus terrae PB90-1, an abundant inhabitant of rice paddy soil ecosystems.</title>
        <authorList>
            <person name="van Passel M.W."/>
            <person name="Kant R."/>
            <person name="Palva A."/>
            <person name="Copeland A."/>
            <person name="Lucas S."/>
            <person name="Lapidus A."/>
            <person name="Glavina del Rio T."/>
            <person name="Pitluck S."/>
            <person name="Goltsman E."/>
            <person name="Clum A."/>
            <person name="Sun H."/>
            <person name="Schmutz J."/>
            <person name="Larimer F.W."/>
            <person name="Land M.L."/>
            <person name="Hauser L."/>
            <person name="Kyrpides N."/>
            <person name="Mikhailova N."/>
            <person name="Richardson P.P."/>
            <person name="Janssen P.H."/>
            <person name="de Vos W.M."/>
            <person name="Smidt H."/>
        </authorList>
    </citation>
    <scope>NUCLEOTIDE SEQUENCE [LARGE SCALE GENOMIC DNA]</scope>
    <source>
        <strain evidence="3">DSM 11246 / JCM 15787 / PB90-1</strain>
    </source>
</reference>
<dbReference type="EMBL" id="CP001032">
    <property type="protein sequence ID" value="ACB77683.1"/>
    <property type="molecule type" value="Genomic_DNA"/>
</dbReference>
<evidence type="ECO:0008006" key="4">
    <source>
        <dbReference type="Google" id="ProtNLM"/>
    </source>
</evidence>
<dbReference type="Proteomes" id="UP000007013">
    <property type="component" value="Chromosome"/>
</dbReference>
<feature type="signal peptide" evidence="1">
    <location>
        <begin position="1"/>
        <end position="17"/>
    </location>
</feature>
<keyword evidence="1" id="KW-0732">Signal</keyword>
<accession>B1ZRN5</accession>
<evidence type="ECO:0000313" key="2">
    <source>
        <dbReference type="EMBL" id="ACB77683.1"/>
    </source>
</evidence>
<protein>
    <recommendedName>
        <fullName evidence="4">Secreted protein</fullName>
    </recommendedName>
</protein>
<dbReference type="HOGENOM" id="CLU_1775568_0_0_0"/>
<evidence type="ECO:0000313" key="3">
    <source>
        <dbReference type="Proteomes" id="UP000007013"/>
    </source>
</evidence>
<name>B1ZRN5_OPITP</name>
<sequence>MKTNRSAFVTRMRHASAAVVFVVGIGLRAAPTTGDGGSLNGAAPSGQAVVTECATDGVRDRVLVDLVCHGQAEQVAGPKRMHARPPVAAGPQFQVGIVGFGLRGERPGKRSFAPVPAGQPSRFDFTPGARTIDSLRWTWASAAWKF</sequence>
<proteinExistence type="predicted"/>
<dbReference type="RefSeq" id="WP_012377197.1">
    <property type="nucleotide sequence ID" value="NC_010571.1"/>
</dbReference>
<dbReference type="KEGG" id="ote:Oter_4412"/>
<dbReference type="AlphaFoldDB" id="B1ZRN5"/>
<keyword evidence="3" id="KW-1185">Reference proteome</keyword>